<dbReference type="InterPro" id="IPR036188">
    <property type="entry name" value="FAD/NAD-bd_sf"/>
</dbReference>
<evidence type="ECO:0000313" key="6">
    <source>
        <dbReference type="Proteomes" id="UP000274695"/>
    </source>
</evidence>
<reference evidence="5 6" key="1">
    <citation type="submission" date="2018-10" db="EMBL/GenBank/DDBJ databases">
        <title>Draft genome sequence of Zhongshania sp. DSW25-10.</title>
        <authorList>
            <person name="Oh J."/>
        </authorList>
    </citation>
    <scope>NUCLEOTIDE SEQUENCE [LARGE SCALE GENOMIC DNA]</scope>
    <source>
        <strain evidence="5 6">DSW25-10</strain>
    </source>
</reference>
<dbReference type="EMBL" id="RHGB01000003">
    <property type="protein sequence ID" value="RNL66760.1"/>
    <property type="molecule type" value="Genomic_DNA"/>
</dbReference>
<gene>
    <name evidence="5" type="ORF">D0911_04285</name>
</gene>
<dbReference type="SUPFAM" id="SSF51905">
    <property type="entry name" value="FAD/NAD(P)-binding domain"/>
    <property type="match status" value="1"/>
</dbReference>
<dbReference type="Gene3D" id="3.50.50.60">
    <property type="entry name" value="FAD/NAD(P)-binding domain"/>
    <property type="match status" value="2"/>
</dbReference>
<accession>A0ABX9W6H4</accession>
<organism evidence="5 6">
    <name type="scientific">Zhongshania marina</name>
    <dbReference type="NCBI Taxonomy" id="2304603"/>
    <lineage>
        <taxon>Bacteria</taxon>
        <taxon>Pseudomonadati</taxon>
        <taxon>Pseudomonadota</taxon>
        <taxon>Gammaproteobacteria</taxon>
        <taxon>Cellvibrionales</taxon>
        <taxon>Spongiibacteraceae</taxon>
        <taxon>Zhongshania</taxon>
    </lineage>
</organism>
<comment type="subunit">
    <text evidence="2">Interacts with COX5B; this interaction may contribute to localize PYROXD2 to the inner face of the inner mitochondrial membrane.</text>
</comment>
<dbReference type="Pfam" id="PF01593">
    <property type="entry name" value="Amino_oxidase"/>
    <property type="match status" value="1"/>
</dbReference>
<evidence type="ECO:0000256" key="2">
    <source>
        <dbReference type="ARBA" id="ARBA00038825"/>
    </source>
</evidence>
<evidence type="ECO:0000313" key="5">
    <source>
        <dbReference type="EMBL" id="RNL66760.1"/>
    </source>
</evidence>
<evidence type="ECO:0000256" key="1">
    <source>
        <dbReference type="ARBA" id="ARBA00037217"/>
    </source>
</evidence>
<sequence>MSLLAGNHMTRTRNRNEVVVIGGGHNGLVAACYLAKAGKKVTVVEASPTFGGMTSTNPVIPAAPQHMINEGGMDVSLLKETHIVEDLELEKFGFSMIPVDPIYAYLRPEGESIVFWQSPEKTANEIKKFSKKDAAAYIEMANDLELMMAMAVPYMRNHPIRINVLDMLRGFTKLLRHPKRSLGLTRFISASHSEYIEENFEHDMVRGPLAAVVPFLPIKEEATAWMLIQFGFMHQKGVSRIRTGSGGLTNALAKCLEAHGGSIKTNARVSEILIADGRAAGVTLSSEETIHAAGGVVAACNIKNTIFDLLPEGTLSDKEINQGKHIPVSAKMSSFKIDIALKERVDMSKHQAWRDDDVDLRKTGMCWASYEDHIKAWDACARDELPEVLPTFNLIPSANDPSQAPEGMDTIWCWSGVAPTKPKGGWELNKPIAEANTMRDMVKYFANAESAEIGRRVMSVDDLSERFNVPGGNVYHVDTGVSRFGPFRPSPAFADFTTSVPGLVLSGGSMHPAAGIAGIPGMIAAKTMLRKFK</sequence>
<dbReference type="InterPro" id="IPR002937">
    <property type="entry name" value="Amino_oxidase"/>
</dbReference>
<dbReference type="PANTHER" id="PTHR10668:SF103">
    <property type="entry name" value="PYRIDINE NUCLEOTIDE-DISULFIDE OXIDOREDUCTASE DOMAIN-CONTAINING PROTEIN 2"/>
    <property type="match status" value="1"/>
</dbReference>
<proteinExistence type="predicted"/>
<protein>
    <recommendedName>
        <fullName evidence="3">Pyridine nucleotide-disulfide oxidoreductase domain-containing protein 2</fullName>
    </recommendedName>
</protein>
<evidence type="ECO:0000256" key="3">
    <source>
        <dbReference type="ARBA" id="ARBA00040298"/>
    </source>
</evidence>
<feature type="domain" description="Amine oxidase" evidence="4">
    <location>
        <begin position="27"/>
        <end position="303"/>
    </location>
</feature>
<comment type="caution">
    <text evidence="5">The sequence shown here is derived from an EMBL/GenBank/DDBJ whole genome shotgun (WGS) entry which is preliminary data.</text>
</comment>
<keyword evidence="6" id="KW-1185">Reference proteome</keyword>
<name>A0ABX9W6H4_9GAMM</name>
<dbReference type="PANTHER" id="PTHR10668">
    <property type="entry name" value="PHYTOENE DEHYDROGENASE"/>
    <property type="match status" value="1"/>
</dbReference>
<comment type="function">
    <text evidence="1">Probable oxidoreductase that may play a role as regulator of mitochondrial function.</text>
</comment>
<dbReference type="Proteomes" id="UP000274695">
    <property type="component" value="Unassembled WGS sequence"/>
</dbReference>
<evidence type="ECO:0000259" key="4">
    <source>
        <dbReference type="Pfam" id="PF01593"/>
    </source>
</evidence>